<gene>
    <name evidence="1" type="ORF">V1525DRAFT_386470</name>
</gene>
<keyword evidence="2" id="KW-1185">Reference proteome</keyword>
<dbReference type="Proteomes" id="UP001433508">
    <property type="component" value="Unassembled WGS sequence"/>
</dbReference>
<organism evidence="1 2">
    <name type="scientific">Lipomyces kononenkoae</name>
    <name type="common">Yeast</name>
    <dbReference type="NCBI Taxonomy" id="34357"/>
    <lineage>
        <taxon>Eukaryota</taxon>
        <taxon>Fungi</taxon>
        <taxon>Dikarya</taxon>
        <taxon>Ascomycota</taxon>
        <taxon>Saccharomycotina</taxon>
        <taxon>Lipomycetes</taxon>
        <taxon>Lipomycetales</taxon>
        <taxon>Lipomycetaceae</taxon>
        <taxon>Lipomyces</taxon>
    </lineage>
</organism>
<reference evidence="2" key="1">
    <citation type="journal article" date="2024" name="Front. Bioeng. Biotechnol.">
        <title>Genome-scale model development and genomic sequencing of the oleaginous clade Lipomyces.</title>
        <authorList>
            <person name="Czajka J.J."/>
            <person name="Han Y."/>
            <person name="Kim J."/>
            <person name="Mondo S.J."/>
            <person name="Hofstad B.A."/>
            <person name="Robles A."/>
            <person name="Haridas S."/>
            <person name="Riley R."/>
            <person name="LaButti K."/>
            <person name="Pangilinan J."/>
            <person name="Andreopoulos W."/>
            <person name="Lipzen A."/>
            <person name="Yan J."/>
            <person name="Wang M."/>
            <person name="Ng V."/>
            <person name="Grigoriev I.V."/>
            <person name="Spatafora J.W."/>
            <person name="Magnuson J.K."/>
            <person name="Baker S.E."/>
            <person name="Pomraning K.R."/>
        </authorList>
    </citation>
    <scope>NUCLEOTIDE SEQUENCE [LARGE SCALE GENOMIC DNA]</scope>
    <source>
        <strain evidence="2">CBS 7786</strain>
    </source>
</reference>
<sequence length="322" mass="36056">MRCLRGGRTLTPLSETWRSVIEQQASHETPLWSLADSESAGARNAHSRDGITDEIRASDDYPFIPISSLGAAFVTSVGTKLPSQDACQPLFESFVLSTHLAIPICHIPSLRNAYSEFWHHLSPGTSAELLLLVLAILYTSLANSSGLETSGQSTALYELYDELARALDLSSYYATLSPSSIMLLQSILIMNTFRAGHVAPFTAFGFLPLAIRFAQLLRLHVDRNTGSDVDRDVQRRLWWHLSASHTAKMPSITGSIPLVGSEHNMTPSPMIIAMQGHWEWAHRMQVWYERKPEHHEIAYFGRVIENLLKMVGEDRESEWARV</sequence>
<accession>A0ACC3T7N7</accession>
<proteinExistence type="predicted"/>
<evidence type="ECO:0000313" key="2">
    <source>
        <dbReference type="Proteomes" id="UP001433508"/>
    </source>
</evidence>
<protein>
    <submittedName>
        <fullName evidence="1">Uncharacterized protein</fullName>
    </submittedName>
</protein>
<name>A0ACC3T7N7_LIPKO</name>
<evidence type="ECO:0000313" key="1">
    <source>
        <dbReference type="EMBL" id="KAK9239631.1"/>
    </source>
</evidence>
<dbReference type="EMBL" id="MU971345">
    <property type="protein sequence ID" value="KAK9239631.1"/>
    <property type="molecule type" value="Genomic_DNA"/>
</dbReference>
<comment type="caution">
    <text evidence="1">The sequence shown here is derived from an EMBL/GenBank/DDBJ whole genome shotgun (WGS) entry which is preliminary data.</text>
</comment>